<protein>
    <submittedName>
        <fullName evidence="1">HAD hydrolase-like protein</fullName>
    </submittedName>
</protein>
<dbReference type="RefSeq" id="WP_219800958.1">
    <property type="nucleotide sequence ID" value="NZ_CP080096.1"/>
</dbReference>
<dbReference type="InterPro" id="IPR036412">
    <property type="entry name" value="HAD-like_sf"/>
</dbReference>
<dbReference type="Gene3D" id="3.40.50.1000">
    <property type="entry name" value="HAD superfamily/HAD-like"/>
    <property type="match status" value="1"/>
</dbReference>
<gene>
    <name evidence="1" type="ORF">KZJ38_31455</name>
</gene>
<organism evidence="1 2">
    <name type="scientific">Paraburkholderia edwinii</name>
    <dbReference type="NCBI Taxonomy" id="2861782"/>
    <lineage>
        <taxon>Bacteria</taxon>
        <taxon>Pseudomonadati</taxon>
        <taxon>Pseudomonadota</taxon>
        <taxon>Betaproteobacteria</taxon>
        <taxon>Burkholderiales</taxon>
        <taxon>Burkholderiaceae</taxon>
        <taxon>Paraburkholderia</taxon>
    </lineage>
</organism>
<dbReference type="InterPro" id="IPR041492">
    <property type="entry name" value="HAD_2"/>
</dbReference>
<name>A0ABX8UX18_9BURK</name>
<dbReference type="EMBL" id="CP080096">
    <property type="protein sequence ID" value="QYD71529.1"/>
    <property type="molecule type" value="Genomic_DNA"/>
</dbReference>
<dbReference type="SFLD" id="SFLDS00003">
    <property type="entry name" value="Haloacid_Dehalogenase"/>
    <property type="match status" value="1"/>
</dbReference>
<dbReference type="Pfam" id="PF13419">
    <property type="entry name" value="HAD_2"/>
    <property type="match status" value="1"/>
</dbReference>
<dbReference type="SUPFAM" id="SSF56784">
    <property type="entry name" value="HAD-like"/>
    <property type="match status" value="1"/>
</dbReference>
<sequence length="233" mass="25825">MTIQLAIFDFDGTLANTFAVFGESLNTLALKHRFRLVTPEDEARMRSMSASEILRELRLPIWRVPAVLSDYRKMLHKRIDEVQPFPGITASLETLLDDGIALAVATSNTVDNVKAVLGRELVERFAALECGSALFGKSHRLRHILQQTSIDPEHAIYIGDELRDAEAAQRVGVKFGAVAWGYTSSDALLQKDPHIAFRVPADLAQLNVPTSHWSPLTSPASEPVTLLRRDDVV</sequence>
<dbReference type="InterPro" id="IPR023214">
    <property type="entry name" value="HAD_sf"/>
</dbReference>
<dbReference type="InterPro" id="IPR023198">
    <property type="entry name" value="PGP-like_dom2"/>
</dbReference>
<evidence type="ECO:0000313" key="2">
    <source>
        <dbReference type="Proteomes" id="UP000826462"/>
    </source>
</evidence>
<accession>A0ABX8UX18</accession>
<dbReference type="PANTHER" id="PTHR43434:SF13">
    <property type="entry name" value="PHOSPHOGLYCOLATE PHOSPHATASE"/>
    <property type="match status" value="1"/>
</dbReference>
<dbReference type="InterPro" id="IPR050155">
    <property type="entry name" value="HAD-like_hydrolase_sf"/>
</dbReference>
<reference evidence="1 2" key="1">
    <citation type="submission" date="2021-07" db="EMBL/GenBank/DDBJ databases">
        <title>Paraburkholderia edwinii protects Aspergillus sp. from phenazines by acting as a toxin sponge.</title>
        <authorList>
            <person name="Dahlstrom K.M."/>
            <person name="Newman D.K."/>
        </authorList>
    </citation>
    <scope>NUCLEOTIDE SEQUENCE [LARGE SCALE GENOMIC DNA]</scope>
    <source>
        <strain evidence="1 2">Pe01</strain>
    </source>
</reference>
<proteinExistence type="predicted"/>
<evidence type="ECO:0000313" key="1">
    <source>
        <dbReference type="EMBL" id="QYD71529.1"/>
    </source>
</evidence>
<dbReference type="Gene3D" id="1.10.150.240">
    <property type="entry name" value="Putative phosphatase, domain 2"/>
    <property type="match status" value="1"/>
</dbReference>
<dbReference type="Proteomes" id="UP000826462">
    <property type="component" value="Chromosome 2"/>
</dbReference>
<keyword evidence="2" id="KW-1185">Reference proteome</keyword>
<dbReference type="PANTHER" id="PTHR43434">
    <property type="entry name" value="PHOSPHOGLYCOLATE PHOSPHATASE"/>
    <property type="match status" value="1"/>
</dbReference>
<dbReference type="SFLD" id="SFLDG01129">
    <property type="entry name" value="C1.5:_HAD__Beta-PGM__Phosphata"/>
    <property type="match status" value="1"/>
</dbReference>